<feature type="compositionally biased region" description="Low complexity" evidence="2">
    <location>
        <begin position="19"/>
        <end position="32"/>
    </location>
</feature>
<evidence type="ECO:0000313" key="4">
    <source>
        <dbReference type="Proteomes" id="UP000216840"/>
    </source>
</evidence>
<evidence type="ECO:0000313" key="3">
    <source>
        <dbReference type="EMBL" id="OZV70050.1"/>
    </source>
</evidence>
<gene>
    <name evidence="3" type="ORF">CA834_05380</name>
</gene>
<dbReference type="OrthoDB" id="5422202at2"/>
<dbReference type="Pfam" id="PF03993">
    <property type="entry name" value="DUF349"/>
    <property type="match status" value="5"/>
</dbReference>
<feature type="compositionally biased region" description="Basic and acidic residues" evidence="2">
    <location>
        <begin position="95"/>
        <end position="105"/>
    </location>
</feature>
<proteinExistence type="predicted"/>
<sequence>MSENDNLQEADGKKETVTEDNTTTKETTLNVEETSKDLAPTKKVNPSEPEHKPSATKTSEINEDKEPTDKEEPSDDKHVDEIEASNAEDAEDESNAERHDVEEKDYHAMSMDQLVNELNRLLKHHKIQTISKHVNQIKSEFNAKFEELLDEKKEEFINDGGNEIDFYYTNDTKKLFNQLYKEYRQNIKSYYREREQTLKQNLENRLAIIEEIKGLLNVEENINTTYKHFKELQEKWRNSGPIPRDKYNNAWNTYHHHVERFYDFLHLNNDLRDLDFKHNYEQKLKIIERAEELAADDNINRAFRELQVLHKMWKEELGPVAKEHREEIWERFSNATKSIHDKRQAYYKDLDKAYEKNLEKKEEIIAQIQTIAEDKINSHGAWQKKIKEIEALREAFFNAGKVPLKVNEATWAKFKDAVRSFNRGKNQFYKNLKKSQYENLQKKKELIDIAEANKDSDDFEVVTPLMKKIQNDWKKIGHVPRRDSDKIWKQFKKACNHYFDRIHAKKKEEHQHLYDAFDKKVKLLEELKSLKLEDDVKSNIKILRDKIAEWKSIGHVPQNKRYIDGKFYKAIDETFDTLKMDKSKLEMVKFESKLENLATDDNDTRKLDNEQNFIRKKISEIKSEINQLENNLQFFSNVESDNPLVKDVHKNIANHKKELDTWKVKLSKVRDMY</sequence>
<feature type="compositionally biased region" description="Acidic residues" evidence="2">
    <location>
        <begin position="82"/>
        <end position="94"/>
    </location>
</feature>
<comment type="caution">
    <text evidence="3">The sequence shown here is derived from an EMBL/GenBank/DDBJ whole genome shotgun (WGS) entry which is preliminary data.</text>
</comment>
<feature type="region of interest" description="Disordered" evidence="2">
    <location>
        <begin position="1"/>
        <end position="105"/>
    </location>
</feature>
<dbReference type="AlphaFoldDB" id="A0A265UXM0"/>
<dbReference type="InterPro" id="IPR007139">
    <property type="entry name" value="DUF349"/>
</dbReference>
<keyword evidence="4" id="KW-1185">Reference proteome</keyword>
<feature type="compositionally biased region" description="Basic and acidic residues" evidence="2">
    <location>
        <begin position="60"/>
        <end position="81"/>
    </location>
</feature>
<accession>A0A265UXM0</accession>
<organism evidence="3 4">
    <name type="scientific">Winogradskyella aurantia</name>
    <dbReference type="NCBI Taxonomy" id="1915063"/>
    <lineage>
        <taxon>Bacteria</taxon>
        <taxon>Pseudomonadati</taxon>
        <taxon>Bacteroidota</taxon>
        <taxon>Flavobacteriia</taxon>
        <taxon>Flavobacteriales</taxon>
        <taxon>Flavobacteriaceae</taxon>
        <taxon>Winogradskyella</taxon>
    </lineage>
</organism>
<dbReference type="RefSeq" id="WP_094967640.1">
    <property type="nucleotide sequence ID" value="NZ_NGJN01000002.1"/>
</dbReference>
<evidence type="ECO:0000256" key="2">
    <source>
        <dbReference type="SAM" id="MobiDB-lite"/>
    </source>
</evidence>
<evidence type="ECO:0000256" key="1">
    <source>
        <dbReference type="SAM" id="Coils"/>
    </source>
</evidence>
<feature type="coiled-coil region" evidence="1">
    <location>
        <begin position="580"/>
        <end position="638"/>
    </location>
</feature>
<dbReference type="Proteomes" id="UP000216840">
    <property type="component" value="Unassembled WGS sequence"/>
</dbReference>
<feature type="coiled-coil region" evidence="1">
    <location>
        <begin position="180"/>
        <end position="212"/>
    </location>
</feature>
<protein>
    <submittedName>
        <fullName evidence="3">Chromosome segregation protein</fullName>
    </submittedName>
</protein>
<keyword evidence="1" id="KW-0175">Coiled coil</keyword>
<reference evidence="3 4" key="1">
    <citation type="submission" date="2017-05" db="EMBL/GenBank/DDBJ databases">
        <title>The draft genome sequence of Idiomarina salinarum WNB302.</title>
        <authorList>
            <person name="Sun Y."/>
            <person name="Chen B."/>
            <person name="Du Z."/>
        </authorList>
    </citation>
    <scope>NUCLEOTIDE SEQUENCE [LARGE SCALE GENOMIC DNA]</scope>
    <source>
        <strain evidence="3 4">WNB302</strain>
    </source>
</reference>
<dbReference type="EMBL" id="NGJN01000002">
    <property type="protein sequence ID" value="OZV70050.1"/>
    <property type="molecule type" value="Genomic_DNA"/>
</dbReference>
<name>A0A265UXM0_9FLAO</name>